<dbReference type="SUPFAM" id="SSF47413">
    <property type="entry name" value="lambda repressor-like DNA-binding domains"/>
    <property type="match status" value="1"/>
</dbReference>
<dbReference type="CDD" id="cd00093">
    <property type="entry name" value="HTH_XRE"/>
    <property type="match status" value="1"/>
</dbReference>
<dbReference type="Proteomes" id="UP000006772">
    <property type="component" value="Unassembled WGS sequence"/>
</dbReference>
<feature type="domain" description="HTH cro/C1-type" evidence="1">
    <location>
        <begin position="18"/>
        <end position="71"/>
    </location>
</feature>
<dbReference type="GO" id="GO:0003677">
    <property type="term" value="F:DNA binding"/>
    <property type="evidence" value="ECO:0007669"/>
    <property type="project" value="InterPro"/>
</dbReference>
<evidence type="ECO:0000313" key="2">
    <source>
        <dbReference type="EMBL" id="EOA02220.1"/>
    </source>
</evidence>
<dbReference type="InterPro" id="IPR001387">
    <property type="entry name" value="Cro/C1-type_HTH"/>
</dbReference>
<gene>
    <name evidence="2" type="ORF">HFRIS_023591</name>
</gene>
<evidence type="ECO:0000259" key="1">
    <source>
        <dbReference type="PROSITE" id="PS50943"/>
    </source>
</evidence>
<dbReference type="NCBIfam" id="TIGR03830">
    <property type="entry name" value="CxxCG_CxxCG_HTH"/>
    <property type="match status" value="1"/>
</dbReference>
<dbReference type="EMBL" id="AEEC02000059">
    <property type="protein sequence ID" value="EOA02220.1"/>
    <property type="molecule type" value="Genomic_DNA"/>
</dbReference>
<organism evidence="2 3">
    <name type="scientific">Herbaspirillum frisingense GSF30</name>
    <dbReference type="NCBI Taxonomy" id="864073"/>
    <lineage>
        <taxon>Bacteria</taxon>
        <taxon>Pseudomonadati</taxon>
        <taxon>Pseudomonadota</taxon>
        <taxon>Betaproteobacteria</taxon>
        <taxon>Burkholderiales</taxon>
        <taxon>Oxalobacteraceae</taxon>
        <taxon>Herbaspirillum</taxon>
    </lineage>
</organism>
<dbReference type="Gene3D" id="1.10.260.40">
    <property type="entry name" value="lambda repressor-like DNA-binding domains"/>
    <property type="match status" value="1"/>
</dbReference>
<dbReference type="InterPro" id="IPR032758">
    <property type="entry name" value="MqsA/HigA-2"/>
</dbReference>
<sequence length="84" mass="9412">MRDFPREVNAGMVDSFPIQRVRKKLRLGQHEAGKVFGGGINAFSRYETGQVKPPVSLVKLLGLLDRHPELLDEVRTQQVASLGR</sequence>
<dbReference type="Pfam" id="PF15731">
    <property type="entry name" value="MqsA_antitoxin"/>
    <property type="match status" value="1"/>
</dbReference>
<comment type="caution">
    <text evidence="2">The sequence shown here is derived from an EMBL/GenBank/DDBJ whole genome shotgun (WGS) entry which is preliminary data.</text>
</comment>
<protein>
    <submittedName>
        <fullName evidence="2">XRE family transcriptional regulator</fullName>
    </submittedName>
</protein>
<proteinExistence type="predicted"/>
<evidence type="ECO:0000313" key="3">
    <source>
        <dbReference type="Proteomes" id="UP000006772"/>
    </source>
</evidence>
<name>A0AAI9I9U0_9BURK</name>
<dbReference type="PROSITE" id="PS50943">
    <property type="entry name" value="HTH_CROC1"/>
    <property type="match status" value="1"/>
</dbReference>
<accession>A0AAI9I9U0</accession>
<reference evidence="2 3" key="1">
    <citation type="journal article" date="2013" name="Front. Microbiol.">
        <title>The genome of the endophytic bacterium H. frisingense GSF30(T) identifies diverse strategies in the Herbaspirillum genus to interact with plants.</title>
        <authorList>
            <person name="Straub D."/>
            <person name="Rothballer M."/>
            <person name="Hartmann A."/>
            <person name="Ludewig U."/>
        </authorList>
    </citation>
    <scope>NUCLEOTIDE SEQUENCE [LARGE SCALE GENOMIC DNA]</scope>
    <source>
        <strain evidence="2 3">GSF30</strain>
    </source>
</reference>
<dbReference type="InterPro" id="IPR022452">
    <property type="entry name" value="MqsA"/>
</dbReference>
<dbReference type="InterPro" id="IPR010982">
    <property type="entry name" value="Lambda_DNA-bd_dom_sf"/>
</dbReference>
<dbReference type="AlphaFoldDB" id="A0AAI9I9U0"/>